<protein>
    <submittedName>
        <fullName evidence="1">Uncharacterized protein</fullName>
    </submittedName>
</protein>
<sequence length="441" mass="49068">MMQTILESEAPFASRERSPRESPNRHQSPPPPPPLTVFFSQSLVPTQPRNEMNPRPAATLETASAAATATQHRGGVPEEIIIWEILPRLPVRALLHCRAVCRSWRRALTFKSNSDFLLAHHRLQPSLPIASCVQLARHDLRAVAPHATALSPVATLRHPSLQLRASCDGLLILSLSQVNFYICNPSTRQWVLQPFFPHFLGFYPHRPSGEYRILYGTGPPKNPRSGHKASYSVLTVGSGKGRSIGRPAASASQEKALGEGIVNTAPDRPSVLLREGLHFYPVKKQKSSNMVMVFSTTTESFRWLSAPAVPASATLFEMDGKLRLSSISDDVMSVDICMLQDYDNEVWELKYRVKLPVVEMSLSAARRNFASVVVSEEGGVLVSNFSRLVHADIEGKLLSDFQYPEQSLLIVPYKLKESLLRHAFFPCRRDEEANASLSPFM</sequence>
<name>A0ACD5WPZ9_AVESA</name>
<dbReference type="Proteomes" id="UP001732700">
    <property type="component" value="Chromosome 4C"/>
</dbReference>
<accession>A0ACD5WPZ9</accession>
<evidence type="ECO:0000313" key="1">
    <source>
        <dbReference type="EnsemblPlants" id="AVESA.00010b.r2.4CG1255390.1.CDS.1"/>
    </source>
</evidence>
<reference evidence="1" key="2">
    <citation type="submission" date="2025-09" db="UniProtKB">
        <authorList>
            <consortium name="EnsemblPlants"/>
        </authorList>
    </citation>
    <scope>IDENTIFICATION</scope>
</reference>
<organism evidence="1 2">
    <name type="scientific">Avena sativa</name>
    <name type="common">Oat</name>
    <dbReference type="NCBI Taxonomy" id="4498"/>
    <lineage>
        <taxon>Eukaryota</taxon>
        <taxon>Viridiplantae</taxon>
        <taxon>Streptophyta</taxon>
        <taxon>Embryophyta</taxon>
        <taxon>Tracheophyta</taxon>
        <taxon>Spermatophyta</taxon>
        <taxon>Magnoliopsida</taxon>
        <taxon>Liliopsida</taxon>
        <taxon>Poales</taxon>
        <taxon>Poaceae</taxon>
        <taxon>BOP clade</taxon>
        <taxon>Pooideae</taxon>
        <taxon>Poodae</taxon>
        <taxon>Poeae</taxon>
        <taxon>Poeae Chloroplast Group 1 (Aveneae type)</taxon>
        <taxon>Aveninae</taxon>
        <taxon>Avena</taxon>
    </lineage>
</organism>
<keyword evidence="2" id="KW-1185">Reference proteome</keyword>
<proteinExistence type="predicted"/>
<dbReference type="EnsemblPlants" id="AVESA.00010b.r2.4CG1255390.1">
    <property type="protein sequence ID" value="AVESA.00010b.r2.4CG1255390.1.CDS.1"/>
    <property type="gene ID" value="AVESA.00010b.r2.4CG1255390"/>
</dbReference>
<evidence type="ECO:0000313" key="2">
    <source>
        <dbReference type="Proteomes" id="UP001732700"/>
    </source>
</evidence>
<reference evidence="1" key="1">
    <citation type="submission" date="2021-05" db="EMBL/GenBank/DDBJ databases">
        <authorList>
            <person name="Scholz U."/>
            <person name="Mascher M."/>
            <person name="Fiebig A."/>
        </authorList>
    </citation>
    <scope>NUCLEOTIDE SEQUENCE [LARGE SCALE GENOMIC DNA]</scope>
</reference>